<sequence>MGTRMAGKGKALELRERPPHTEAKHKLLQSYLGAWFPILSKRNGRLLYYDAFAGPGRYSGGEDGSPIIALKTLITHNHAEPMADTEFLFLFNEQDKACAEHLESLLDELKAANQPWPKNMKIGVTNTNFVDLTTEVLDGLGEATLAPTFAFVDPVGIKHTPMSVIQRLTSYPKGELLVYFAHDTVVRWCGAGNIDQALTDLFGTEDYKGAAGLNGSKRSQFIHDLYKHQLHTVCDFPYIQSFAMYDDRGKRLYDLYYCTRASIGLDRMKQAMWKIAPSGDFSFRDRFAGMDVIFGAEVDTTPLRKHLLEHFNGKAETIEEIIEHVIVATPFASNHVKRATLQVMQREGLITTNQVRRGSFKDGTVVSFPGVP</sequence>
<dbReference type="InterPro" id="IPR031009">
    <property type="entry name" value="Tcm_partner"/>
</dbReference>
<name>A0ABN2E0N5_9ACTN</name>
<dbReference type="NCBIfam" id="TIGR04474">
    <property type="entry name" value="tcm_partner"/>
    <property type="match status" value="1"/>
</dbReference>
<evidence type="ECO:0000313" key="1">
    <source>
        <dbReference type="EMBL" id="GAA1592542.1"/>
    </source>
</evidence>
<organism evidence="1 2">
    <name type="scientific">Kribbella hippodromi</name>
    <dbReference type="NCBI Taxonomy" id="434347"/>
    <lineage>
        <taxon>Bacteria</taxon>
        <taxon>Bacillati</taxon>
        <taxon>Actinomycetota</taxon>
        <taxon>Actinomycetes</taxon>
        <taxon>Propionibacteriales</taxon>
        <taxon>Kribbellaceae</taxon>
        <taxon>Kribbella</taxon>
    </lineage>
</organism>
<reference evidence="1 2" key="1">
    <citation type="journal article" date="2019" name="Int. J. Syst. Evol. Microbiol.">
        <title>The Global Catalogue of Microorganisms (GCM) 10K type strain sequencing project: providing services to taxonomists for standard genome sequencing and annotation.</title>
        <authorList>
            <consortium name="The Broad Institute Genomics Platform"/>
            <consortium name="The Broad Institute Genome Sequencing Center for Infectious Disease"/>
            <person name="Wu L."/>
            <person name="Ma J."/>
        </authorList>
    </citation>
    <scope>NUCLEOTIDE SEQUENCE [LARGE SCALE GENOMIC DNA]</scope>
    <source>
        <strain evidence="1 2">JCM 15572</strain>
    </source>
</reference>
<dbReference type="Proteomes" id="UP001501705">
    <property type="component" value="Unassembled WGS sequence"/>
</dbReference>
<evidence type="ECO:0008006" key="3">
    <source>
        <dbReference type="Google" id="ProtNLM"/>
    </source>
</evidence>
<keyword evidence="2" id="KW-1185">Reference proteome</keyword>
<protein>
    <recommendedName>
        <fullName evidence="3">Three-Cys-motif partner protein TcmP</fullName>
    </recommendedName>
</protein>
<evidence type="ECO:0000313" key="2">
    <source>
        <dbReference type="Proteomes" id="UP001501705"/>
    </source>
</evidence>
<proteinExistence type="predicted"/>
<dbReference type="EMBL" id="BAAAPH010000020">
    <property type="protein sequence ID" value="GAA1592542.1"/>
    <property type="molecule type" value="Genomic_DNA"/>
</dbReference>
<accession>A0ABN2E0N5</accession>
<gene>
    <name evidence="1" type="ORF">GCM10009804_56160</name>
</gene>
<comment type="caution">
    <text evidence="1">The sequence shown here is derived from an EMBL/GenBank/DDBJ whole genome shotgun (WGS) entry which is preliminary data.</text>
</comment>